<sequence>YHKKLEGNALHDGFKLSHPGSGRTTSRARSTTWVTHHGSALAPFSLNFGVPTEPEASELPKGLVLGRDGNIHLRIAPLGDDVTSRPGADHFPGPLHHRSTILSTLGPNHALTWVTHPRSALAPFSLNFGVHTEPEANELPKGLMLGRDGNIHLRIAPLGDVGCYITDLSSLYSELSNIVSIENM</sequence>
<dbReference type="AlphaFoldDB" id="A0A498K150"/>
<name>A0A498K150_MALDO</name>
<reference evidence="2 3" key="1">
    <citation type="submission" date="2018-10" db="EMBL/GenBank/DDBJ databases">
        <title>A high-quality apple genome assembly.</title>
        <authorList>
            <person name="Hu J."/>
        </authorList>
    </citation>
    <scope>NUCLEOTIDE SEQUENCE [LARGE SCALE GENOMIC DNA]</scope>
    <source>
        <strain evidence="3">cv. HFTH1</strain>
        <tissue evidence="2">Young leaf</tissue>
    </source>
</reference>
<feature type="region of interest" description="Disordered" evidence="1">
    <location>
        <begin position="1"/>
        <end position="28"/>
    </location>
</feature>
<proteinExistence type="predicted"/>
<protein>
    <submittedName>
        <fullName evidence="2">Uncharacterized protein</fullName>
    </submittedName>
</protein>
<evidence type="ECO:0000313" key="3">
    <source>
        <dbReference type="Proteomes" id="UP000290289"/>
    </source>
</evidence>
<accession>A0A498K150</accession>
<feature type="non-terminal residue" evidence="2">
    <location>
        <position position="1"/>
    </location>
</feature>
<evidence type="ECO:0000256" key="1">
    <source>
        <dbReference type="SAM" id="MobiDB-lite"/>
    </source>
</evidence>
<organism evidence="2 3">
    <name type="scientific">Malus domestica</name>
    <name type="common">Apple</name>
    <name type="synonym">Pyrus malus</name>
    <dbReference type="NCBI Taxonomy" id="3750"/>
    <lineage>
        <taxon>Eukaryota</taxon>
        <taxon>Viridiplantae</taxon>
        <taxon>Streptophyta</taxon>
        <taxon>Embryophyta</taxon>
        <taxon>Tracheophyta</taxon>
        <taxon>Spermatophyta</taxon>
        <taxon>Magnoliopsida</taxon>
        <taxon>eudicotyledons</taxon>
        <taxon>Gunneridae</taxon>
        <taxon>Pentapetalae</taxon>
        <taxon>rosids</taxon>
        <taxon>fabids</taxon>
        <taxon>Rosales</taxon>
        <taxon>Rosaceae</taxon>
        <taxon>Amygdaloideae</taxon>
        <taxon>Maleae</taxon>
        <taxon>Malus</taxon>
    </lineage>
</organism>
<gene>
    <name evidence="2" type="ORF">DVH24_030524</name>
</gene>
<comment type="caution">
    <text evidence="2">The sequence shown here is derived from an EMBL/GenBank/DDBJ whole genome shotgun (WGS) entry which is preliminary data.</text>
</comment>
<dbReference type="Proteomes" id="UP000290289">
    <property type="component" value="Chromosome 5"/>
</dbReference>
<keyword evidence="3" id="KW-1185">Reference proteome</keyword>
<dbReference type="EMBL" id="RDQH01000331">
    <property type="protein sequence ID" value="RXI00034.1"/>
    <property type="molecule type" value="Genomic_DNA"/>
</dbReference>
<evidence type="ECO:0000313" key="2">
    <source>
        <dbReference type="EMBL" id="RXI00034.1"/>
    </source>
</evidence>